<dbReference type="EMBL" id="MTAO01000003">
    <property type="protein sequence ID" value="POE27721.1"/>
    <property type="molecule type" value="Genomic_DNA"/>
</dbReference>
<dbReference type="PANTHER" id="PTHR23522:SF4">
    <property type="entry name" value="NUCLEOSIDE PERMEASE NUPG-RELATED"/>
    <property type="match status" value="1"/>
</dbReference>
<gene>
    <name evidence="8" type="ORF">BV926_07365</name>
</gene>
<dbReference type="Pfam" id="PF03825">
    <property type="entry name" value="Nuc_H_symport"/>
    <property type="match status" value="1"/>
</dbReference>
<evidence type="ECO:0000256" key="1">
    <source>
        <dbReference type="ARBA" id="ARBA00004651"/>
    </source>
</evidence>
<dbReference type="AlphaFoldDB" id="A0ABD6VS50"/>
<evidence type="ECO:0000256" key="4">
    <source>
        <dbReference type="ARBA" id="ARBA00022692"/>
    </source>
</evidence>
<name>A0ABD6VS50_9GAMM</name>
<organism evidence="8 9">
    <name type="scientific">Pectobacterium odoriferum</name>
    <dbReference type="NCBI Taxonomy" id="78398"/>
    <lineage>
        <taxon>Bacteria</taxon>
        <taxon>Pseudomonadati</taxon>
        <taxon>Pseudomonadota</taxon>
        <taxon>Gammaproteobacteria</taxon>
        <taxon>Enterobacterales</taxon>
        <taxon>Pectobacteriaceae</taxon>
        <taxon>Pectobacterium</taxon>
    </lineage>
</organism>
<comment type="subcellular location">
    <subcellularLocation>
        <location evidence="1">Cell membrane</location>
        <topology evidence="1">Multi-pass membrane protein</topology>
    </subcellularLocation>
</comment>
<evidence type="ECO:0000256" key="2">
    <source>
        <dbReference type="ARBA" id="ARBA00022448"/>
    </source>
</evidence>
<accession>A0ABD6VS50</accession>
<reference evidence="8 9" key="1">
    <citation type="submission" date="2017-01" db="EMBL/GenBank/DDBJ databases">
        <title>Comparative Genomics of 38 Pectobacterium strains comprising three species revealed the characteristics of Pectobacterium carotovorum.</title>
        <authorList>
            <person name="Xie H."/>
            <person name="Ma Y."/>
            <person name="Li X."/>
        </authorList>
    </citation>
    <scope>NUCLEOTIDE SEQUENCE [LARGE SCALE GENOMIC DNA]</scope>
    <source>
        <strain evidence="8 9">Q142</strain>
    </source>
</reference>
<keyword evidence="2" id="KW-0813">Transport</keyword>
<feature type="transmembrane region" description="Helical" evidence="7">
    <location>
        <begin position="25"/>
        <end position="53"/>
    </location>
</feature>
<keyword evidence="4 7" id="KW-0812">Transmembrane</keyword>
<protein>
    <submittedName>
        <fullName evidence="8">Uncharacterized protein</fullName>
    </submittedName>
</protein>
<dbReference type="GO" id="GO:0005886">
    <property type="term" value="C:plasma membrane"/>
    <property type="evidence" value="ECO:0007669"/>
    <property type="project" value="UniProtKB-SubCell"/>
</dbReference>
<dbReference type="InterPro" id="IPR004740">
    <property type="entry name" value="Nuc_H_symport"/>
</dbReference>
<keyword evidence="5 7" id="KW-1133">Transmembrane helix</keyword>
<evidence type="ECO:0000256" key="5">
    <source>
        <dbReference type="ARBA" id="ARBA00022989"/>
    </source>
</evidence>
<proteinExistence type="predicted"/>
<sequence>MDVKVMLGLVAIRHVFFVYGDAYHYFTYALLFLDILLHGVSYDFYYVTAYIYVDKKAPVHIRVFHSSLILASQHRLKMFSHLTA</sequence>
<evidence type="ECO:0000313" key="9">
    <source>
        <dbReference type="Proteomes" id="UP000237274"/>
    </source>
</evidence>
<dbReference type="PANTHER" id="PTHR23522">
    <property type="entry name" value="BLL5896 PROTEIN"/>
    <property type="match status" value="1"/>
</dbReference>
<dbReference type="Proteomes" id="UP000237274">
    <property type="component" value="Unassembled WGS sequence"/>
</dbReference>
<evidence type="ECO:0000256" key="3">
    <source>
        <dbReference type="ARBA" id="ARBA00022475"/>
    </source>
</evidence>
<comment type="caution">
    <text evidence="8">The sequence shown here is derived from an EMBL/GenBank/DDBJ whole genome shotgun (WGS) entry which is preliminary data.</text>
</comment>
<keyword evidence="3" id="KW-1003">Cell membrane</keyword>
<evidence type="ECO:0000256" key="6">
    <source>
        <dbReference type="ARBA" id="ARBA00023136"/>
    </source>
</evidence>
<keyword evidence="6 7" id="KW-0472">Membrane</keyword>
<evidence type="ECO:0000256" key="7">
    <source>
        <dbReference type="SAM" id="Phobius"/>
    </source>
</evidence>
<evidence type="ECO:0000313" key="8">
    <source>
        <dbReference type="EMBL" id="POE27721.1"/>
    </source>
</evidence>